<keyword evidence="4" id="KW-0472">Membrane</keyword>
<dbReference type="InterPro" id="IPR023352">
    <property type="entry name" value="MAPEG-like_dom_sf"/>
</dbReference>
<keyword evidence="3" id="KW-1133">Transmembrane helix</keyword>
<feature type="compositionally biased region" description="Low complexity" evidence="5">
    <location>
        <begin position="168"/>
        <end position="179"/>
    </location>
</feature>
<comment type="subcellular location">
    <subcellularLocation>
        <location evidence="1">Membrane</location>
    </subcellularLocation>
</comment>
<dbReference type="GO" id="GO:0016020">
    <property type="term" value="C:membrane"/>
    <property type="evidence" value="ECO:0007669"/>
    <property type="project" value="UniProtKB-SubCell"/>
</dbReference>
<feature type="region of interest" description="Disordered" evidence="5">
    <location>
        <begin position="159"/>
        <end position="199"/>
    </location>
</feature>
<dbReference type="InterPro" id="IPR001129">
    <property type="entry name" value="Membr-assoc_MAPEG"/>
</dbReference>
<proteinExistence type="predicted"/>
<comment type="caution">
    <text evidence="6">The sequence shown here is derived from an EMBL/GenBank/DDBJ whole genome shotgun (WGS) entry which is preliminary data.</text>
</comment>
<keyword evidence="7" id="KW-1185">Reference proteome</keyword>
<dbReference type="Pfam" id="PF01124">
    <property type="entry name" value="MAPEG"/>
    <property type="match status" value="1"/>
</dbReference>
<accession>A0A9X3F2F1</accession>
<reference evidence="6" key="1">
    <citation type="submission" date="2022-11" db="EMBL/GenBank/DDBJ databases">
        <title>Minimal conservation of predation-associated metabolite biosynthetic gene clusters underscores biosynthetic potential of Myxococcota including descriptions for ten novel species: Archangium lansinium sp. nov., Myxococcus landrumus sp. nov., Nannocystis bai.</title>
        <authorList>
            <person name="Ahearne A."/>
            <person name="Stevens C."/>
            <person name="Phillips K."/>
        </authorList>
    </citation>
    <scope>NUCLEOTIDE SEQUENCE</scope>
    <source>
        <strain evidence="6">Na p29</strain>
    </source>
</reference>
<gene>
    <name evidence="6" type="ORF">OV079_52930</name>
</gene>
<name>A0A9X3F2F1_9BACT</name>
<evidence type="ECO:0000256" key="1">
    <source>
        <dbReference type="ARBA" id="ARBA00004370"/>
    </source>
</evidence>
<evidence type="ECO:0000313" key="7">
    <source>
        <dbReference type="Proteomes" id="UP001150924"/>
    </source>
</evidence>
<dbReference type="AlphaFoldDB" id="A0A9X3F2F1"/>
<organism evidence="6 7">
    <name type="scientific">Nannocystis pusilla</name>
    <dbReference type="NCBI Taxonomy" id="889268"/>
    <lineage>
        <taxon>Bacteria</taxon>
        <taxon>Pseudomonadati</taxon>
        <taxon>Myxococcota</taxon>
        <taxon>Polyangia</taxon>
        <taxon>Nannocystales</taxon>
        <taxon>Nannocystaceae</taxon>
        <taxon>Nannocystis</taxon>
    </lineage>
</organism>
<protein>
    <submittedName>
        <fullName evidence="6">MAPEG family protein</fullName>
    </submittedName>
</protein>
<sequence length="227" mass="24477">MVSETPVFAALLLLLVALLAVNTSVTRMRLKIRLGDGGDERMTRAIRAHANAFEHVLPFVLLLFFYEQSSACAATIRWAGGLFLAARLGHAVGMLRGPFDLLRLSATLTALLECGSPWRCCATSCERRCALTSVLPDLPGRGYCIPHVRAPASLAPWTLPPAAPPAATPTATPEPATESDSPYRRPAPEPTATSVTAPATRDWWTVHLMPAGCSRRSMRSRCNTSRG</sequence>
<evidence type="ECO:0000256" key="5">
    <source>
        <dbReference type="SAM" id="MobiDB-lite"/>
    </source>
</evidence>
<evidence type="ECO:0000256" key="3">
    <source>
        <dbReference type="ARBA" id="ARBA00022989"/>
    </source>
</evidence>
<evidence type="ECO:0000256" key="2">
    <source>
        <dbReference type="ARBA" id="ARBA00022692"/>
    </source>
</evidence>
<dbReference type="EMBL" id="JAPNKE010000002">
    <property type="protein sequence ID" value="MCY1014085.1"/>
    <property type="molecule type" value="Genomic_DNA"/>
</dbReference>
<evidence type="ECO:0000313" key="6">
    <source>
        <dbReference type="EMBL" id="MCY1014085.1"/>
    </source>
</evidence>
<dbReference type="Gene3D" id="1.20.120.550">
    <property type="entry name" value="Membrane associated eicosanoid/glutathione metabolism-like domain"/>
    <property type="match status" value="1"/>
</dbReference>
<dbReference type="SUPFAM" id="SSF161084">
    <property type="entry name" value="MAPEG domain-like"/>
    <property type="match status" value="1"/>
</dbReference>
<keyword evidence="2" id="KW-0812">Transmembrane</keyword>
<dbReference type="RefSeq" id="WP_267778321.1">
    <property type="nucleotide sequence ID" value="NZ_JAPNKE010000002.1"/>
</dbReference>
<dbReference type="Proteomes" id="UP001150924">
    <property type="component" value="Unassembled WGS sequence"/>
</dbReference>
<evidence type="ECO:0000256" key="4">
    <source>
        <dbReference type="ARBA" id="ARBA00023136"/>
    </source>
</evidence>